<dbReference type="HOGENOM" id="CLU_026498_0_0_7"/>
<comment type="similarity">
    <text evidence="8">Belongs to the PpiD chaperone family.</text>
</comment>
<keyword evidence="6" id="KW-0472">Membrane</keyword>
<dbReference type="Pfam" id="PF13145">
    <property type="entry name" value="Rotamase_2"/>
    <property type="match status" value="2"/>
</dbReference>
<evidence type="ECO:0000256" key="5">
    <source>
        <dbReference type="ARBA" id="ARBA00022989"/>
    </source>
</evidence>
<comment type="subcellular location">
    <subcellularLocation>
        <location evidence="1">Cell inner membrane</location>
        <topology evidence="1">Single-pass type II membrane protein</topology>
        <orientation evidence="1">Periplasmic side</orientation>
    </subcellularLocation>
</comment>
<dbReference type="Proteomes" id="UP000035036">
    <property type="component" value="Chromosome"/>
</dbReference>
<dbReference type="AlphaFoldDB" id="A0A0B5FE10"/>
<evidence type="ECO:0000313" key="13">
    <source>
        <dbReference type="EMBL" id="AJF06392.1"/>
    </source>
</evidence>
<evidence type="ECO:0000256" key="10">
    <source>
        <dbReference type="ARBA" id="ARBA00042775"/>
    </source>
</evidence>
<dbReference type="Gene3D" id="1.10.4030.10">
    <property type="entry name" value="Porin chaperone SurA, peptide-binding domain"/>
    <property type="match status" value="1"/>
</dbReference>
<organism evidence="13 14">
    <name type="scientific">Geoalkalibacter subterraneus</name>
    <dbReference type="NCBI Taxonomy" id="483547"/>
    <lineage>
        <taxon>Bacteria</taxon>
        <taxon>Pseudomonadati</taxon>
        <taxon>Thermodesulfobacteriota</taxon>
        <taxon>Desulfuromonadia</taxon>
        <taxon>Desulfuromonadales</taxon>
        <taxon>Geoalkalibacteraceae</taxon>
        <taxon>Geoalkalibacter</taxon>
    </lineage>
</organism>
<evidence type="ECO:0000259" key="12">
    <source>
        <dbReference type="Pfam" id="PF13145"/>
    </source>
</evidence>
<keyword evidence="2" id="KW-1003">Cell membrane</keyword>
<dbReference type="PANTHER" id="PTHR47529:SF1">
    <property type="entry name" value="PERIPLASMIC CHAPERONE PPID"/>
    <property type="match status" value="1"/>
</dbReference>
<dbReference type="GO" id="GO:0005886">
    <property type="term" value="C:plasma membrane"/>
    <property type="evidence" value="ECO:0007669"/>
    <property type="project" value="UniProtKB-SubCell"/>
</dbReference>
<evidence type="ECO:0000256" key="8">
    <source>
        <dbReference type="ARBA" id="ARBA00038408"/>
    </source>
</evidence>
<evidence type="ECO:0000313" key="14">
    <source>
        <dbReference type="Proteomes" id="UP000035036"/>
    </source>
</evidence>
<evidence type="ECO:0000256" key="9">
    <source>
        <dbReference type="ARBA" id="ARBA00040743"/>
    </source>
</evidence>
<dbReference type="InterPro" id="IPR046357">
    <property type="entry name" value="PPIase_dom_sf"/>
</dbReference>
<keyword evidence="4" id="KW-0812">Transmembrane</keyword>
<proteinExistence type="inferred from homology"/>
<evidence type="ECO:0000256" key="3">
    <source>
        <dbReference type="ARBA" id="ARBA00022519"/>
    </source>
</evidence>
<evidence type="ECO:0000256" key="1">
    <source>
        <dbReference type="ARBA" id="ARBA00004382"/>
    </source>
</evidence>
<reference evidence="13 14" key="1">
    <citation type="journal article" date="2015" name="Genome Announc.">
        <title>Genomes of Geoalkalibacter ferrihydriticus Z-0531T and Geoalkalibacter subterraneus Red1T, Two Haloalkaliphilic Metal-Reducing Deltaproteobacteria.</title>
        <authorList>
            <person name="Badalamenti J.P."/>
            <person name="Krajmalnik-Brown R."/>
            <person name="Torres C.I."/>
            <person name="Bond D.R."/>
        </authorList>
    </citation>
    <scope>NUCLEOTIDE SEQUENCE [LARGE SCALE GENOMIC DNA]</scope>
    <source>
        <strain evidence="13 14">Red1</strain>
    </source>
</reference>
<feature type="domain" description="PpiC" evidence="12">
    <location>
        <begin position="509"/>
        <end position="633"/>
    </location>
</feature>
<gene>
    <name evidence="13" type="ORF">GSUB_07305</name>
</gene>
<keyword evidence="14" id="KW-1185">Reference proteome</keyword>
<evidence type="ECO:0000256" key="4">
    <source>
        <dbReference type="ARBA" id="ARBA00022692"/>
    </source>
</evidence>
<evidence type="ECO:0000256" key="2">
    <source>
        <dbReference type="ARBA" id="ARBA00022475"/>
    </source>
</evidence>
<feature type="signal peptide" evidence="11">
    <location>
        <begin position="1"/>
        <end position="23"/>
    </location>
</feature>
<dbReference type="SUPFAM" id="SSF54534">
    <property type="entry name" value="FKBP-like"/>
    <property type="match status" value="1"/>
</dbReference>
<dbReference type="GO" id="GO:0003755">
    <property type="term" value="F:peptidyl-prolyl cis-trans isomerase activity"/>
    <property type="evidence" value="ECO:0007669"/>
    <property type="project" value="InterPro"/>
</dbReference>
<dbReference type="SUPFAM" id="SSF109998">
    <property type="entry name" value="Triger factor/SurA peptide-binding domain-like"/>
    <property type="match status" value="2"/>
</dbReference>
<accession>A0A0B5FE10</accession>
<evidence type="ECO:0000256" key="11">
    <source>
        <dbReference type="SAM" id="SignalP"/>
    </source>
</evidence>
<dbReference type="PANTHER" id="PTHR47529">
    <property type="entry name" value="PEPTIDYL-PROLYL CIS-TRANS ISOMERASE D"/>
    <property type="match status" value="1"/>
</dbReference>
<evidence type="ECO:0000256" key="7">
    <source>
        <dbReference type="ARBA" id="ARBA00023186"/>
    </source>
</evidence>
<dbReference type="KEGG" id="gsb:GSUB_07305"/>
<feature type="domain" description="PpiC" evidence="12">
    <location>
        <begin position="255"/>
        <end position="340"/>
    </location>
</feature>
<dbReference type="STRING" id="483547.GSUB_07305"/>
<dbReference type="InterPro" id="IPR000297">
    <property type="entry name" value="PPIase_PpiC"/>
</dbReference>
<feature type="chain" id="PRO_5002101811" description="Periplasmic chaperone PpiD" evidence="11">
    <location>
        <begin position="24"/>
        <end position="671"/>
    </location>
</feature>
<dbReference type="InterPro" id="IPR027304">
    <property type="entry name" value="Trigger_fact/SurA_dom_sf"/>
</dbReference>
<name>A0A0B5FE10_9BACT</name>
<keyword evidence="11" id="KW-0732">Signal</keyword>
<keyword evidence="3" id="KW-0997">Cell inner membrane</keyword>
<keyword evidence="7" id="KW-0143">Chaperone</keyword>
<sequence>MHVFFRLFLIGLFLGVGVSSAFAFGSGMEQGMDDHGAPALPTDQAYTLSVPVFSPLFEQTPVALVKGRPIALGEVTAALPVEVRKSSDIAGLNSKFNEVLDRLVAARLDGGERKEVDVFVDGKIDKDQVLTLKVPIFSQHFLFTPVAEVDGDAIPMGEFIRELNAMHAESGGDHHHDKPGELLDRLVTIRLVEREARNIGFDQTDSFKKQVKDFAERTLLYELLDRRIEGLVLDDEEVDRIYHDISLAAKLRSYQFTKQEHAAAFMQALEEGADFDKLIKEKVEEGLASGGEDEDFVPFKELRSQVASHAKDMEVGEVSKMFKVDDNFIVFKLEDRKFIEDPAALEVARKIAWDRKVARETEKYIDEIIDEYAVFDEKAREDFNFTAFKKENPDAKLSDALLTFFDDRRTLVTVEAQGQVHKMQVRELADKVKETYFHGTDIDLNGPEADKRAEQILDDWIFRIAGKAEALDAGLDQTQRYQLKVEEFERRTLFDTFIQKAVVNDIKLTEEEIRAGYDDNIEDHSTPAMVRMKSLAFHKKDDALNALDKLKRGSDFKWVSGNSEGLAPSDDKDLLDFESGIISMTSLPEEFQENSENIRSGSSMLYSDPGKLHYVIFFEKVYPPEPKPYDQVRSQILKEVFQKHVIDGLENYVAQLKQHYPTNIFLSFEKN</sequence>
<keyword evidence="5" id="KW-1133">Transmembrane helix</keyword>
<dbReference type="EMBL" id="CP010311">
    <property type="protein sequence ID" value="AJF06392.1"/>
    <property type="molecule type" value="Genomic_DNA"/>
</dbReference>
<protein>
    <recommendedName>
        <fullName evidence="9">Periplasmic chaperone PpiD</fullName>
    </recommendedName>
    <alternativeName>
        <fullName evidence="10">Periplasmic folding chaperone</fullName>
    </alternativeName>
</protein>
<evidence type="ECO:0000256" key="6">
    <source>
        <dbReference type="ARBA" id="ARBA00023136"/>
    </source>
</evidence>
<dbReference type="InterPro" id="IPR052029">
    <property type="entry name" value="PpiD_chaperone"/>
</dbReference>
<dbReference type="Gene3D" id="3.10.50.40">
    <property type="match status" value="2"/>
</dbReference>